<proteinExistence type="predicted"/>
<gene>
    <name evidence="2" type="ORF">B0H16DRAFT_1311062</name>
</gene>
<dbReference type="InterPro" id="IPR041457">
    <property type="entry name" value="CxC2_KDZ-assoc"/>
</dbReference>
<feature type="domain" description="CxC2-like cysteine cluster KDZ transposase-associated" evidence="1">
    <location>
        <begin position="99"/>
        <end position="194"/>
    </location>
</feature>
<organism evidence="2 3">
    <name type="scientific">Mycena metata</name>
    <dbReference type="NCBI Taxonomy" id="1033252"/>
    <lineage>
        <taxon>Eukaryota</taxon>
        <taxon>Fungi</taxon>
        <taxon>Dikarya</taxon>
        <taxon>Basidiomycota</taxon>
        <taxon>Agaricomycotina</taxon>
        <taxon>Agaricomycetes</taxon>
        <taxon>Agaricomycetidae</taxon>
        <taxon>Agaricales</taxon>
        <taxon>Marasmiineae</taxon>
        <taxon>Mycenaceae</taxon>
        <taxon>Mycena</taxon>
    </lineage>
</organism>
<sequence length="203" mass="23037">MLTCFQDDPLGQWAEDHLAQTLAEILRLKGRGDHANHPLCLRCTENAADHRCMHCLSGGELLCSGCILAGHRYLPFHRIEYWTGAMFERKTLMDMGHWHSVDRRCSLPIPSKGKEFIVVDIHGVHRVALDYCGCGMGGHPTVQLLRARLWPATSTNPQTAATFAVLRQYQLMSFESKCSGLEFYQSLARQSDNVQYKRAKKNY</sequence>
<evidence type="ECO:0000259" key="1">
    <source>
        <dbReference type="Pfam" id="PF18803"/>
    </source>
</evidence>
<dbReference type="Pfam" id="PF18803">
    <property type="entry name" value="CxC2"/>
    <property type="match status" value="1"/>
</dbReference>
<dbReference type="EMBL" id="JARKIB010000029">
    <property type="protein sequence ID" value="KAJ7763843.1"/>
    <property type="molecule type" value="Genomic_DNA"/>
</dbReference>
<evidence type="ECO:0000313" key="2">
    <source>
        <dbReference type="EMBL" id="KAJ7763843.1"/>
    </source>
</evidence>
<name>A0AAD7NJK2_9AGAR</name>
<accession>A0AAD7NJK2</accession>
<evidence type="ECO:0000313" key="3">
    <source>
        <dbReference type="Proteomes" id="UP001215598"/>
    </source>
</evidence>
<dbReference type="Proteomes" id="UP001215598">
    <property type="component" value="Unassembled WGS sequence"/>
</dbReference>
<dbReference type="AlphaFoldDB" id="A0AAD7NJK2"/>
<comment type="caution">
    <text evidence="2">The sequence shown here is derived from an EMBL/GenBank/DDBJ whole genome shotgun (WGS) entry which is preliminary data.</text>
</comment>
<protein>
    <recommendedName>
        <fullName evidence="1">CxC2-like cysteine cluster KDZ transposase-associated domain-containing protein</fullName>
    </recommendedName>
</protein>
<keyword evidence="3" id="KW-1185">Reference proteome</keyword>
<reference evidence="2" key="1">
    <citation type="submission" date="2023-03" db="EMBL/GenBank/DDBJ databases">
        <title>Massive genome expansion in bonnet fungi (Mycena s.s.) driven by repeated elements and novel gene families across ecological guilds.</title>
        <authorList>
            <consortium name="Lawrence Berkeley National Laboratory"/>
            <person name="Harder C.B."/>
            <person name="Miyauchi S."/>
            <person name="Viragh M."/>
            <person name="Kuo A."/>
            <person name="Thoen E."/>
            <person name="Andreopoulos B."/>
            <person name="Lu D."/>
            <person name="Skrede I."/>
            <person name="Drula E."/>
            <person name="Henrissat B."/>
            <person name="Morin E."/>
            <person name="Kohler A."/>
            <person name="Barry K."/>
            <person name="LaButti K."/>
            <person name="Morin E."/>
            <person name="Salamov A."/>
            <person name="Lipzen A."/>
            <person name="Mereny Z."/>
            <person name="Hegedus B."/>
            <person name="Baldrian P."/>
            <person name="Stursova M."/>
            <person name="Weitz H."/>
            <person name="Taylor A."/>
            <person name="Grigoriev I.V."/>
            <person name="Nagy L.G."/>
            <person name="Martin F."/>
            <person name="Kauserud H."/>
        </authorList>
    </citation>
    <scope>NUCLEOTIDE SEQUENCE</scope>
    <source>
        <strain evidence="2">CBHHK182m</strain>
    </source>
</reference>